<keyword evidence="2" id="KW-0489">Methyltransferase</keyword>
<evidence type="ECO:0000256" key="3">
    <source>
        <dbReference type="ARBA" id="ARBA00022679"/>
    </source>
</evidence>
<keyword evidence="6" id="KW-0812">Transmembrane</keyword>
<evidence type="ECO:0000256" key="2">
    <source>
        <dbReference type="ARBA" id="ARBA00022603"/>
    </source>
</evidence>
<dbReference type="GO" id="GO:0052905">
    <property type="term" value="F:tRNA (guanosine(9)-N1)-methyltransferase activity"/>
    <property type="evidence" value="ECO:0007669"/>
    <property type="project" value="UniProtKB-EC"/>
</dbReference>
<comment type="catalytic activity">
    <reaction evidence="5">
        <text>guanosine(9) in tRNA + S-adenosyl-L-methionine = N(1)-methylguanosine(9) in tRNA + S-adenosyl-L-homocysteine + H(+)</text>
        <dbReference type="Rhea" id="RHEA:43156"/>
        <dbReference type="Rhea" id="RHEA-COMP:10367"/>
        <dbReference type="Rhea" id="RHEA-COMP:10368"/>
        <dbReference type="ChEBI" id="CHEBI:15378"/>
        <dbReference type="ChEBI" id="CHEBI:57856"/>
        <dbReference type="ChEBI" id="CHEBI:59789"/>
        <dbReference type="ChEBI" id="CHEBI:73542"/>
        <dbReference type="ChEBI" id="CHEBI:74269"/>
        <dbReference type="EC" id="2.1.1.221"/>
    </reaction>
</comment>
<evidence type="ECO:0000259" key="7">
    <source>
        <dbReference type="PROSITE" id="PS51675"/>
    </source>
</evidence>
<feature type="transmembrane region" description="Helical" evidence="6">
    <location>
        <begin position="31"/>
        <end position="49"/>
    </location>
</feature>
<accession>A0A7R9JQP3</accession>
<dbReference type="GO" id="GO:0000049">
    <property type="term" value="F:tRNA binding"/>
    <property type="evidence" value="ECO:0007669"/>
    <property type="project" value="TreeGrafter"/>
</dbReference>
<dbReference type="PANTHER" id="PTHR13563">
    <property type="entry name" value="TRNA (GUANINE-9-) METHYLTRANSFERASE"/>
    <property type="match status" value="1"/>
</dbReference>
<organism evidence="8">
    <name type="scientific">Timema genevievae</name>
    <name type="common">Walking stick</name>
    <dbReference type="NCBI Taxonomy" id="629358"/>
    <lineage>
        <taxon>Eukaryota</taxon>
        <taxon>Metazoa</taxon>
        <taxon>Ecdysozoa</taxon>
        <taxon>Arthropoda</taxon>
        <taxon>Hexapoda</taxon>
        <taxon>Insecta</taxon>
        <taxon>Pterygota</taxon>
        <taxon>Neoptera</taxon>
        <taxon>Polyneoptera</taxon>
        <taxon>Phasmatodea</taxon>
        <taxon>Timematodea</taxon>
        <taxon>Timematoidea</taxon>
        <taxon>Timematidae</taxon>
        <taxon>Timema</taxon>
    </lineage>
</organism>
<dbReference type="GO" id="GO:0005654">
    <property type="term" value="C:nucleoplasm"/>
    <property type="evidence" value="ECO:0007669"/>
    <property type="project" value="TreeGrafter"/>
</dbReference>
<evidence type="ECO:0000256" key="4">
    <source>
        <dbReference type="ARBA" id="ARBA00022691"/>
    </source>
</evidence>
<keyword evidence="4" id="KW-0949">S-adenosyl-L-methionine</keyword>
<dbReference type="GO" id="GO:0002939">
    <property type="term" value="P:tRNA N1-guanine methylation"/>
    <property type="evidence" value="ECO:0007669"/>
    <property type="project" value="TreeGrafter"/>
</dbReference>
<name>A0A7R9JQP3_TIMGE</name>
<proteinExistence type="predicted"/>
<dbReference type="AlphaFoldDB" id="A0A7R9JQP3"/>
<gene>
    <name evidence="8" type="ORF">TGEB3V08_LOCUS1703</name>
</gene>
<sequence length="431" mass="48775">MKSAGAATITSQSWSADHQTVHLLSVQPVPILLTILAVVVGVSVSKSLLDLTHVIHQQLGLGPCHIEEHLHGSRRSRRCTQVLTELRGARETPAPSHDHGGALCSLRRSEEALGTVAKRYSEKVSLLELITLRKEFEWQRVRHLIQIELINMLSSNEEDKSGIENTIKKEENCQCEPNIKKLKLEKTLDIKDNSSGSNPCIDVKRESLEIDVTAGDSSEVPKLSKRQLKKIKKKEKWLELLPAKRAKERERLKQRKLEARLNNQPLGPSRKTLKNSKMSESKCKVRVAIDTSFDDLMNNKDTNKCVNQLLRCYSANRRASNPIQLYFTSFVGNTKTEMAKLTGYTNWDVNFKSESYMDIFDKNELIYLSSDSDNIITTLEDNKVYIIGGLVDHNSQKHRAILFYLYLEAVRCSCGLHVWPHSGKGRFGAIS</sequence>
<evidence type="ECO:0000256" key="5">
    <source>
        <dbReference type="ARBA" id="ARBA00048434"/>
    </source>
</evidence>
<evidence type="ECO:0000313" key="8">
    <source>
        <dbReference type="EMBL" id="CAD7587521.1"/>
    </source>
</evidence>
<reference evidence="8" key="1">
    <citation type="submission" date="2020-11" db="EMBL/GenBank/DDBJ databases">
        <authorList>
            <person name="Tran Van P."/>
        </authorList>
    </citation>
    <scope>NUCLEOTIDE SEQUENCE</scope>
</reference>
<dbReference type="InterPro" id="IPR038459">
    <property type="entry name" value="MT_TRM10-typ_sf"/>
</dbReference>
<dbReference type="PROSITE" id="PS51675">
    <property type="entry name" value="SAM_MT_TRM10"/>
    <property type="match status" value="1"/>
</dbReference>
<feature type="domain" description="SAM-dependent MTase TRM10-type" evidence="7">
    <location>
        <begin position="269"/>
        <end position="431"/>
    </location>
</feature>
<dbReference type="EMBL" id="OE839512">
    <property type="protein sequence ID" value="CAD7587521.1"/>
    <property type="molecule type" value="Genomic_DNA"/>
</dbReference>
<dbReference type="InterPro" id="IPR007356">
    <property type="entry name" value="tRNA_m1G_MeTrfase_euk"/>
</dbReference>
<evidence type="ECO:0000256" key="6">
    <source>
        <dbReference type="SAM" id="Phobius"/>
    </source>
</evidence>
<dbReference type="EC" id="2.1.1.221" evidence="1"/>
<keyword evidence="6" id="KW-1133">Transmembrane helix</keyword>
<dbReference type="InterPro" id="IPR028564">
    <property type="entry name" value="MT_TRM10-typ"/>
</dbReference>
<dbReference type="Gene3D" id="3.40.1280.30">
    <property type="match status" value="1"/>
</dbReference>
<protein>
    <recommendedName>
        <fullName evidence="1">tRNA (guanine(9)-N(1))-methyltransferase</fullName>
        <ecNumber evidence="1">2.1.1.221</ecNumber>
    </recommendedName>
</protein>
<dbReference type="PANTHER" id="PTHR13563:SF13">
    <property type="entry name" value="TRNA METHYLTRANSFERASE 10 HOMOLOG A"/>
    <property type="match status" value="1"/>
</dbReference>
<evidence type="ECO:0000256" key="1">
    <source>
        <dbReference type="ARBA" id="ARBA00012797"/>
    </source>
</evidence>
<keyword evidence="3" id="KW-0808">Transferase</keyword>
<keyword evidence="6" id="KW-0472">Membrane</keyword>